<protein>
    <submittedName>
        <fullName evidence="2">Uncharacterized protein</fullName>
    </submittedName>
</protein>
<comment type="caution">
    <text evidence="2">The sequence shown here is derived from an EMBL/GenBank/DDBJ whole genome shotgun (WGS) entry which is preliminary data.</text>
</comment>
<proteinExistence type="predicted"/>
<dbReference type="AlphaFoldDB" id="A0AAV9VMI0"/>
<organism evidence="2 3">
    <name type="scientific">Orbilia blumenaviensis</name>
    <dbReference type="NCBI Taxonomy" id="1796055"/>
    <lineage>
        <taxon>Eukaryota</taxon>
        <taxon>Fungi</taxon>
        <taxon>Dikarya</taxon>
        <taxon>Ascomycota</taxon>
        <taxon>Pezizomycotina</taxon>
        <taxon>Orbiliomycetes</taxon>
        <taxon>Orbiliales</taxon>
        <taxon>Orbiliaceae</taxon>
        <taxon>Orbilia</taxon>
    </lineage>
</organism>
<feature type="chain" id="PRO_5043979084" evidence="1">
    <location>
        <begin position="21"/>
        <end position="184"/>
    </location>
</feature>
<reference evidence="2 3" key="1">
    <citation type="submission" date="2019-10" db="EMBL/GenBank/DDBJ databases">
        <authorList>
            <person name="Palmer J.M."/>
        </authorList>
    </citation>
    <scope>NUCLEOTIDE SEQUENCE [LARGE SCALE GENOMIC DNA]</scope>
    <source>
        <strain evidence="2 3">TWF730</strain>
    </source>
</reference>
<dbReference type="EMBL" id="JAVHNS010000001">
    <property type="protein sequence ID" value="KAK6362617.1"/>
    <property type="molecule type" value="Genomic_DNA"/>
</dbReference>
<keyword evidence="1" id="KW-0732">Signal</keyword>
<feature type="signal peptide" evidence="1">
    <location>
        <begin position="1"/>
        <end position="20"/>
    </location>
</feature>
<evidence type="ECO:0000256" key="1">
    <source>
        <dbReference type="SAM" id="SignalP"/>
    </source>
</evidence>
<sequence>MKNILAIASLLSLLPAATLAGPVPTPTINFIARRQESEAPAPTDPPTSNEPDSTACPFSVTVTASRTCSLPACEDPMFCAAMINLQNFGCDCLKKPPTTTTVTPRCDSDCGCTIPTQWVVPKGCDVEAVLKGEKGPVKVNPNKDVDNLIEPKGETPQTTTMLRGLKGPVKVNPNKDIDNLLKRW</sequence>
<evidence type="ECO:0000313" key="2">
    <source>
        <dbReference type="EMBL" id="KAK6362617.1"/>
    </source>
</evidence>
<accession>A0AAV9VMI0</accession>
<gene>
    <name evidence="2" type="ORF">TWF730_000073</name>
</gene>
<dbReference type="Proteomes" id="UP001373714">
    <property type="component" value="Unassembled WGS sequence"/>
</dbReference>
<name>A0AAV9VMI0_9PEZI</name>
<keyword evidence="3" id="KW-1185">Reference proteome</keyword>
<evidence type="ECO:0000313" key="3">
    <source>
        <dbReference type="Proteomes" id="UP001373714"/>
    </source>
</evidence>